<dbReference type="InterPro" id="IPR017476">
    <property type="entry name" value="UDP-Glc/GDP-Man"/>
</dbReference>
<dbReference type="GO" id="GO:0000271">
    <property type="term" value="P:polysaccharide biosynthetic process"/>
    <property type="evidence" value="ECO:0007669"/>
    <property type="project" value="InterPro"/>
</dbReference>
<dbReference type="Gene3D" id="3.40.50.720">
    <property type="entry name" value="NAD(P)-binding Rossmann-like Domain"/>
    <property type="match status" value="2"/>
</dbReference>
<protein>
    <submittedName>
        <fullName evidence="5">Nucleotide sugar dehydrogenase</fullName>
    </submittedName>
</protein>
<keyword evidence="2" id="KW-0520">NAD</keyword>
<dbReference type="SUPFAM" id="SSF48179">
    <property type="entry name" value="6-phosphogluconate dehydrogenase C-terminal domain-like"/>
    <property type="match status" value="1"/>
</dbReference>
<reference evidence="5 6" key="1">
    <citation type="submission" date="2018-02" db="EMBL/GenBank/DDBJ databases">
        <title>Discovery of a pederin family compound in a non-symbiotic bloom-forming cyanobacterium.</title>
        <authorList>
            <person name="Kust A."/>
            <person name="Mares J."/>
            <person name="Jokela J."/>
            <person name="Urajova P."/>
            <person name="Hajek J."/>
            <person name="Saurav K."/>
            <person name="Voracova K."/>
            <person name="Fewer D.P."/>
            <person name="Haapaniemi E."/>
            <person name="Permi P."/>
            <person name="Rehakova K."/>
            <person name="Sivonen K."/>
            <person name="Hrouzek P."/>
        </authorList>
    </citation>
    <scope>NUCLEOTIDE SEQUENCE [LARGE SCALE GENOMIC DNA]</scope>
    <source>
        <strain evidence="5 6">CHARLIE-1</strain>
    </source>
</reference>
<keyword evidence="1" id="KW-0560">Oxidoreductase</keyword>
<dbReference type="GO" id="GO:0051287">
    <property type="term" value="F:NAD binding"/>
    <property type="evidence" value="ECO:0007669"/>
    <property type="project" value="InterPro"/>
</dbReference>
<dbReference type="InterPro" id="IPR028359">
    <property type="entry name" value="UDP_ManNAc/GlcNAc_DH"/>
</dbReference>
<evidence type="ECO:0000259" key="4">
    <source>
        <dbReference type="SMART" id="SM00984"/>
    </source>
</evidence>
<dbReference type="Pfam" id="PF03721">
    <property type="entry name" value="UDPG_MGDP_dh_N"/>
    <property type="match status" value="1"/>
</dbReference>
<dbReference type="InterPro" id="IPR014027">
    <property type="entry name" value="UDP-Glc/GDP-Man_DH_C"/>
</dbReference>
<dbReference type="InterPro" id="IPR014026">
    <property type="entry name" value="UDP-Glc/GDP-Man_DH_dimer"/>
</dbReference>
<dbReference type="PANTHER" id="PTHR43491">
    <property type="entry name" value="UDP-N-ACETYL-D-MANNOSAMINE DEHYDROGENASE"/>
    <property type="match status" value="1"/>
</dbReference>
<evidence type="ECO:0000256" key="3">
    <source>
        <dbReference type="PIRNR" id="PIRNR000124"/>
    </source>
</evidence>
<dbReference type="PIRSF" id="PIRSF000124">
    <property type="entry name" value="UDPglc_GDPman_dh"/>
    <property type="match status" value="1"/>
</dbReference>
<dbReference type="RefSeq" id="WP_104388161.1">
    <property type="nucleotide sequence ID" value="NZ_PGEM01000083.1"/>
</dbReference>
<evidence type="ECO:0000256" key="2">
    <source>
        <dbReference type="ARBA" id="ARBA00023027"/>
    </source>
</evidence>
<evidence type="ECO:0000313" key="6">
    <source>
        <dbReference type="Proteomes" id="UP000239589"/>
    </source>
</evidence>
<dbReference type="EMBL" id="PGEM01000083">
    <property type="protein sequence ID" value="PPJ63047.1"/>
    <property type="molecule type" value="Genomic_DNA"/>
</dbReference>
<name>A0A2S6CTN0_9CYAN</name>
<sequence>MYLKELKEKIANKQGKVGIIGLGYVGLPLLTAFAEKGFSVIGFDVDKYKVEKIIQGRSYIRHIPSEKLGNKLISATTDMNRLHEADVLIVCVPTPLNLHREPDLTYVIDTTQAIAKCLRQGQLIVLESTTYPGTTDEVILPILTSKGLIVGEEFFLAYSPEREDPANSEYSTVTIPKVVGGMTANCLEVAVDIYNQIIVQTVAVSSTRTAEATKILENTYRAVNIALVNELKILFQRMDIDVWEVIEAAKTKPFGFQAFYPGPGWGGHCIPIDPFYLTWKAREYDLSMKFIELAGEVNNSMPYYVLGRLVESLNNQGKSLKNSRILLLGVAYKKNVDDQRESPALKIIQLLKRQGAIVEYHDPNAPTCSHHRHYPEIDMKSLSLTKELVESSDAIIIVTDHDDVDYQLVSDHATLIVDTRHILARKGLVSKNTVTA</sequence>
<proteinExistence type="inferred from homology"/>
<dbReference type="GO" id="GO:0016628">
    <property type="term" value="F:oxidoreductase activity, acting on the CH-CH group of donors, NAD or NADP as acceptor"/>
    <property type="evidence" value="ECO:0007669"/>
    <property type="project" value="InterPro"/>
</dbReference>
<dbReference type="PIRSF" id="PIRSF500136">
    <property type="entry name" value="UDP_ManNAc_DH"/>
    <property type="match status" value="1"/>
</dbReference>
<organism evidence="5 6">
    <name type="scientific">Cuspidothrix issatschenkoi CHARLIE-1</name>
    <dbReference type="NCBI Taxonomy" id="2052836"/>
    <lineage>
        <taxon>Bacteria</taxon>
        <taxon>Bacillati</taxon>
        <taxon>Cyanobacteriota</taxon>
        <taxon>Cyanophyceae</taxon>
        <taxon>Nostocales</taxon>
        <taxon>Aphanizomenonaceae</taxon>
        <taxon>Cuspidothrix</taxon>
    </lineage>
</organism>
<dbReference type="PANTHER" id="PTHR43491:SF1">
    <property type="entry name" value="UDP-N-ACETYL-D-MANNOSAMINE DEHYDROGENASE"/>
    <property type="match status" value="1"/>
</dbReference>
<comment type="similarity">
    <text evidence="3">Belongs to the UDP-glucose/GDP-mannose dehydrogenase family.</text>
</comment>
<evidence type="ECO:0000313" key="5">
    <source>
        <dbReference type="EMBL" id="PPJ63047.1"/>
    </source>
</evidence>
<dbReference type="GO" id="GO:0016616">
    <property type="term" value="F:oxidoreductase activity, acting on the CH-OH group of donors, NAD or NADP as acceptor"/>
    <property type="evidence" value="ECO:0007669"/>
    <property type="project" value="InterPro"/>
</dbReference>
<dbReference type="SUPFAM" id="SSF51735">
    <property type="entry name" value="NAD(P)-binding Rossmann-fold domains"/>
    <property type="match status" value="1"/>
</dbReference>
<keyword evidence="6" id="KW-1185">Reference proteome</keyword>
<dbReference type="NCBIfam" id="TIGR03026">
    <property type="entry name" value="NDP-sugDHase"/>
    <property type="match status" value="1"/>
</dbReference>
<dbReference type="InterPro" id="IPR036220">
    <property type="entry name" value="UDP-Glc/GDP-Man_DH_C_sf"/>
</dbReference>
<dbReference type="SUPFAM" id="SSF52413">
    <property type="entry name" value="UDP-glucose/GDP-mannose dehydrogenase C-terminal domain"/>
    <property type="match status" value="1"/>
</dbReference>
<dbReference type="Pfam" id="PF03720">
    <property type="entry name" value="UDPG_MGDP_dh_C"/>
    <property type="match status" value="1"/>
</dbReference>
<evidence type="ECO:0000256" key="1">
    <source>
        <dbReference type="ARBA" id="ARBA00023002"/>
    </source>
</evidence>
<dbReference type="InterPro" id="IPR008927">
    <property type="entry name" value="6-PGluconate_DH-like_C_sf"/>
</dbReference>
<feature type="domain" description="UDP-glucose/GDP-mannose dehydrogenase C-terminal" evidence="4">
    <location>
        <begin position="326"/>
        <end position="425"/>
    </location>
</feature>
<dbReference type="InterPro" id="IPR001732">
    <property type="entry name" value="UDP-Glc/GDP-Man_DH_N"/>
</dbReference>
<dbReference type="Pfam" id="PF00984">
    <property type="entry name" value="UDPG_MGDP_dh"/>
    <property type="match status" value="1"/>
</dbReference>
<dbReference type="SMART" id="SM00984">
    <property type="entry name" value="UDPG_MGDP_dh_C"/>
    <property type="match status" value="1"/>
</dbReference>
<dbReference type="Proteomes" id="UP000239589">
    <property type="component" value="Unassembled WGS sequence"/>
</dbReference>
<comment type="caution">
    <text evidence="5">The sequence shown here is derived from an EMBL/GenBank/DDBJ whole genome shotgun (WGS) entry which is preliminary data.</text>
</comment>
<dbReference type="InterPro" id="IPR036291">
    <property type="entry name" value="NAD(P)-bd_dom_sf"/>
</dbReference>
<dbReference type="AlphaFoldDB" id="A0A2S6CTN0"/>
<accession>A0A2S6CTN0</accession>
<gene>
    <name evidence="5" type="ORF">CUN59_12515</name>
</gene>
<dbReference type="OrthoDB" id="9803238at2"/>